<comment type="caution">
    <text evidence="2">The sequence shown here is derived from an EMBL/GenBank/DDBJ whole genome shotgun (WGS) entry which is preliminary data.</text>
</comment>
<dbReference type="Proteomes" id="UP000823046">
    <property type="component" value="Unassembled WGS sequence"/>
</dbReference>
<evidence type="ECO:0000259" key="1">
    <source>
        <dbReference type="PROSITE" id="PS50097"/>
    </source>
</evidence>
<evidence type="ECO:0000313" key="3">
    <source>
        <dbReference type="Proteomes" id="UP000823046"/>
    </source>
</evidence>
<dbReference type="InterPro" id="IPR011333">
    <property type="entry name" value="SKP1/BTB/POZ_sf"/>
</dbReference>
<keyword evidence="3" id="KW-1185">Reference proteome</keyword>
<accession>A0ABQ7J700</accession>
<proteinExistence type="predicted"/>
<dbReference type="PANTHER" id="PTHR24410:SF23">
    <property type="entry name" value="BTB DOMAIN-CONTAINING PROTEIN-RELATED"/>
    <property type="match status" value="1"/>
</dbReference>
<dbReference type="Gene3D" id="3.30.710.10">
    <property type="entry name" value="Potassium Channel Kv1.1, Chain A"/>
    <property type="match status" value="1"/>
</dbReference>
<dbReference type="CDD" id="cd18186">
    <property type="entry name" value="BTB_POZ_ZBTB_KLHL-like"/>
    <property type="match status" value="1"/>
</dbReference>
<protein>
    <submittedName>
        <fullName evidence="2">BTB/POZ domain-containing protein</fullName>
    </submittedName>
</protein>
<dbReference type="Pfam" id="PF00651">
    <property type="entry name" value="BTB"/>
    <property type="match status" value="1"/>
</dbReference>
<dbReference type="PROSITE" id="PS50097">
    <property type="entry name" value="BTB"/>
    <property type="match status" value="1"/>
</dbReference>
<dbReference type="InterPro" id="IPR051481">
    <property type="entry name" value="BTB-POZ/Galectin-3-binding"/>
</dbReference>
<dbReference type="InterPro" id="IPR000210">
    <property type="entry name" value="BTB/POZ_dom"/>
</dbReference>
<dbReference type="PANTHER" id="PTHR24410">
    <property type="entry name" value="HL07962P-RELATED"/>
    <property type="match status" value="1"/>
</dbReference>
<dbReference type="SMART" id="SM00225">
    <property type="entry name" value="BTB"/>
    <property type="match status" value="1"/>
</dbReference>
<dbReference type="EMBL" id="JADAQX010000610">
    <property type="protein sequence ID" value="KAF8819765.1"/>
    <property type="molecule type" value="Genomic_DNA"/>
</dbReference>
<feature type="domain" description="BTB" evidence="1">
    <location>
        <begin position="1"/>
        <end position="70"/>
    </location>
</feature>
<gene>
    <name evidence="2" type="ORF">IE077_004026</name>
</gene>
<name>A0ABQ7J700_9APIC</name>
<sequence>MATLNYNTCQHHSNLQELRVHKAILAASSEYFQKLFCSTSKIEIIQFHQRMEVVEQLILCMYGGSINTTLKPEIVLEILSEARNLGMDATLSRDYSSIITPQLEPLTSLKFLASDEVYYHPKMLKCLHRHITSNFSRILKDTRGIETMQTISRQRLLPILAEVCIKCSELEVESILQFVLDWSHLVSLCDLLKECKAWEWDKSSQVQTVTLDKATNESDKRVAVKCIGHSFEWHVYINKDSAEDFHLIYDKALPRIQCPTESLQRRFPTASFQWKDTVNPPCDRVFICFPHSIALRWSSTISLPKDSKLDHALIPHEMTVVENPLASLILYYFSRSLTNAKMTEDLLNGLPHVEYRCLSSYLLFNDVSKSILAKSNE</sequence>
<dbReference type="SUPFAM" id="SSF54695">
    <property type="entry name" value="POZ domain"/>
    <property type="match status" value="1"/>
</dbReference>
<reference evidence="2 3" key="1">
    <citation type="journal article" date="2020" name="bioRxiv">
        <title>Metabolic contributions of an alphaproteobacterial endosymbiont in the apicomplexan Cardiosporidium cionae.</title>
        <authorList>
            <person name="Hunter E.S."/>
            <person name="Paight C.J."/>
            <person name="Lane C.E."/>
        </authorList>
    </citation>
    <scope>NUCLEOTIDE SEQUENCE [LARGE SCALE GENOMIC DNA]</scope>
    <source>
        <strain evidence="2">ESH_2018</strain>
    </source>
</reference>
<evidence type="ECO:0000313" key="2">
    <source>
        <dbReference type="EMBL" id="KAF8819765.1"/>
    </source>
</evidence>
<organism evidence="2 3">
    <name type="scientific">Cardiosporidium cionae</name>
    <dbReference type="NCBI Taxonomy" id="476202"/>
    <lineage>
        <taxon>Eukaryota</taxon>
        <taxon>Sar</taxon>
        <taxon>Alveolata</taxon>
        <taxon>Apicomplexa</taxon>
        <taxon>Aconoidasida</taxon>
        <taxon>Nephromycida</taxon>
        <taxon>Cardiosporidium</taxon>
    </lineage>
</organism>